<name>A0A7M7GC76_NASVI</name>
<dbReference type="GeneID" id="100121936"/>
<reference evidence="15" key="1">
    <citation type="submission" date="2021-01" db="UniProtKB">
        <authorList>
            <consortium name="EnsemblMetazoa"/>
        </authorList>
    </citation>
    <scope>IDENTIFICATION</scope>
</reference>
<keyword evidence="7 12" id="KW-0472">Membrane</keyword>
<evidence type="ECO:0000256" key="13">
    <source>
        <dbReference type="SAM" id="MobiDB-lite"/>
    </source>
</evidence>
<feature type="region of interest" description="Disordered" evidence="13">
    <location>
        <begin position="567"/>
        <end position="632"/>
    </location>
</feature>
<evidence type="ECO:0000256" key="2">
    <source>
        <dbReference type="ARBA" id="ARBA00010260"/>
    </source>
</evidence>
<sequence length="655" mass="71048">MAAGKGRSVGRTGYLVSLAVCCALLACPERVGGFAAAKRHKRADAQCELLDKFLENRNVSREVMLQVWKASERTEDEEARKNTTCGGRCCDAEMEEHLRQQAKEDFHDQIHHHSRSLLGLLATTADALRETVTMLARQSENKTLTLFNQVYRAMAAQSKPSISSLYQAMVDYVSSSNTAESLQQPLTQEMLHERFAEFFTRLFPIAYHQAINPVQGQQDFTEKFKSCLYKTMDEIEPFGDIPKQIGQSLGKSLEATRVLIQALTLGKSVLEKTDGLLFSGTSVQQEACYKALLRMTHCPKCRAVAKDVMPCRGFCTNVMRGCLTEPASELDFAWSEYVETVERLVVAVDGHNDPLALNVEKAVRHLDSRISDAVMHAMEKGPALEEKVRKVCGPPQLESSPGVSQLVLPASLAASTRASGAGGPLLGLDGGRTIVGVPMHPPPAAGQGAKAPNRLHAQLGNFLASVARSRTFYGTLADTICEEYPDKSCWNGERVGEYAKTVVDSSLTSQKYNPEFLSTGPNAGNKGLYTNANTSDLIDQLRHINQVVQSQLMSAPDTGALLADEALEGSGSGDRPSWGRRPGLHDDVDSDDEDADDERDDGEGSGSGAGPSVIERIEPDHGQSNPEQKGSASQFHVSLPLLAALLLGSCSLRAV</sequence>
<evidence type="ECO:0000256" key="7">
    <source>
        <dbReference type="ARBA" id="ARBA00023136"/>
    </source>
</evidence>
<evidence type="ECO:0000256" key="4">
    <source>
        <dbReference type="ARBA" id="ARBA00022622"/>
    </source>
</evidence>
<keyword evidence="9 12" id="KW-0357">Heparan sulfate</keyword>
<dbReference type="FunCoup" id="A0A7M7GC76">
    <property type="interactions" value="141"/>
</dbReference>
<dbReference type="GO" id="GO:0005886">
    <property type="term" value="C:plasma membrane"/>
    <property type="evidence" value="ECO:0007669"/>
    <property type="project" value="UniProtKB-SubCell"/>
</dbReference>
<dbReference type="AlphaFoldDB" id="A0A7M7GC76"/>
<evidence type="ECO:0000256" key="8">
    <source>
        <dbReference type="ARBA" id="ARBA00023180"/>
    </source>
</evidence>
<feature type="compositionally biased region" description="Acidic residues" evidence="13">
    <location>
        <begin position="588"/>
        <end position="603"/>
    </location>
</feature>
<comment type="similarity">
    <text evidence="2 11">Belongs to the glypican family.</text>
</comment>
<evidence type="ECO:0000256" key="14">
    <source>
        <dbReference type="SAM" id="SignalP"/>
    </source>
</evidence>
<evidence type="ECO:0000313" key="16">
    <source>
        <dbReference type="Proteomes" id="UP000002358"/>
    </source>
</evidence>
<dbReference type="Proteomes" id="UP000002358">
    <property type="component" value="Chromosome 2"/>
</dbReference>
<proteinExistence type="inferred from homology"/>
<keyword evidence="8" id="KW-0325">Glycoprotein</keyword>
<dbReference type="PANTHER" id="PTHR10822:SF29">
    <property type="entry name" value="DIVISION ABNORMALLY DELAYED PROTEIN"/>
    <property type="match status" value="1"/>
</dbReference>
<organism evidence="15 16">
    <name type="scientific">Nasonia vitripennis</name>
    <name type="common">Parasitic wasp</name>
    <dbReference type="NCBI Taxonomy" id="7425"/>
    <lineage>
        <taxon>Eukaryota</taxon>
        <taxon>Metazoa</taxon>
        <taxon>Ecdysozoa</taxon>
        <taxon>Arthropoda</taxon>
        <taxon>Hexapoda</taxon>
        <taxon>Insecta</taxon>
        <taxon>Pterygota</taxon>
        <taxon>Neoptera</taxon>
        <taxon>Endopterygota</taxon>
        <taxon>Hymenoptera</taxon>
        <taxon>Apocrita</taxon>
        <taxon>Proctotrupomorpha</taxon>
        <taxon>Chalcidoidea</taxon>
        <taxon>Pteromalidae</taxon>
        <taxon>Pteromalinae</taxon>
        <taxon>Nasonia</taxon>
    </lineage>
</organism>
<evidence type="ECO:0000256" key="11">
    <source>
        <dbReference type="RuleBase" id="RU003518"/>
    </source>
</evidence>
<accession>A0A7M7GC76</accession>
<dbReference type="SMR" id="A0A7M7GC76"/>
<keyword evidence="4 12" id="KW-0336">GPI-anchor</keyword>
<dbReference type="GO" id="GO:0016477">
    <property type="term" value="P:cell migration"/>
    <property type="evidence" value="ECO:0007669"/>
    <property type="project" value="TreeGrafter"/>
</dbReference>
<comment type="function">
    <text evidence="12">Cell surface proteoglycan.</text>
</comment>
<dbReference type="InParanoid" id="A0A7M7GC76"/>
<dbReference type="EnsemblMetazoa" id="XM_003425338">
    <property type="protein sequence ID" value="XP_003425386"/>
    <property type="gene ID" value="LOC100121936"/>
</dbReference>
<dbReference type="GO" id="GO:0009986">
    <property type="term" value="C:cell surface"/>
    <property type="evidence" value="ECO:0007669"/>
    <property type="project" value="TreeGrafter"/>
</dbReference>
<evidence type="ECO:0000313" key="15">
    <source>
        <dbReference type="EnsemblMetazoa" id="XP_003425386"/>
    </source>
</evidence>
<feature type="signal peptide" evidence="14">
    <location>
        <begin position="1"/>
        <end position="33"/>
    </location>
</feature>
<keyword evidence="3" id="KW-1003">Cell membrane</keyword>
<dbReference type="PANTHER" id="PTHR10822">
    <property type="entry name" value="GLYPICAN"/>
    <property type="match status" value="1"/>
</dbReference>
<dbReference type="GO" id="GO:1905475">
    <property type="term" value="P:regulation of protein localization to membrane"/>
    <property type="evidence" value="ECO:0007669"/>
    <property type="project" value="TreeGrafter"/>
</dbReference>
<feature type="compositionally biased region" description="Polar residues" evidence="13">
    <location>
        <begin position="622"/>
        <end position="632"/>
    </location>
</feature>
<evidence type="ECO:0000256" key="5">
    <source>
        <dbReference type="ARBA" id="ARBA00022729"/>
    </source>
</evidence>
<comment type="subcellular location">
    <subcellularLocation>
        <location evidence="1 12">Cell membrane</location>
        <topology evidence="1 12">Lipid-anchor</topology>
        <topology evidence="1 12">GPI-anchor</topology>
    </subcellularLocation>
</comment>
<evidence type="ECO:0000256" key="10">
    <source>
        <dbReference type="ARBA" id="ARBA00023288"/>
    </source>
</evidence>
<keyword evidence="5 14" id="KW-0732">Signal</keyword>
<keyword evidence="16" id="KW-1185">Reference proteome</keyword>
<protein>
    <recommendedName>
        <fullName evidence="17">Division abnormally delayed protein</fullName>
    </recommendedName>
</protein>
<evidence type="ECO:0000256" key="12">
    <source>
        <dbReference type="RuleBase" id="RU003519"/>
    </source>
</evidence>
<evidence type="ECO:0008006" key="17">
    <source>
        <dbReference type="Google" id="ProtNLM"/>
    </source>
</evidence>
<keyword evidence="10 12" id="KW-0449">Lipoprotein</keyword>
<dbReference type="GO" id="GO:0005576">
    <property type="term" value="C:extracellular region"/>
    <property type="evidence" value="ECO:0007669"/>
    <property type="project" value="TreeGrafter"/>
</dbReference>
<dbReference type="GO" id="GO:0090263">
    <property type="term" value="P:positive regulation of canonical Wnt signaling pathway"/>
    <property type="evidence" value="ECO:0007669"/>
    <property type="project" value="TreeGrafter"/>
</dbReference>
<dbReference type="OrthoDB" id="6380619at2759"/>
<evidence type="ECO:0000256" key="1">
    <source>
        <dbReference type="ARBA" id="ARBA00004609"/>
    </source>
</evidence>
<dbReference type="GO" id="GO:0098552">
    <property type="term" value="C:side of membrane"/>
    <property type="evidence" value="ECO:0007669"/>
    <property type="project" value="UniProtKB-KW"/>
</dbReference>
<feature type="chain" id="PRO_5029907239" description="Division abnormally delayed protein" evidence="14">
    <location>
        <begin position="34"/>
        <end position="655"/>
    </location>
</feature>
<dbReference type="InterPro" id="IPR001863">
    <property type="entry name" value="Glypican"/>
</dbReference>
<dbReference type="CTD" id="39013"/>
<dbReference type="RefSeq" id="XP_003425386.1">
    <property type="nucleotide sequence ID" value="XM_003425338.5"/>
</dbReference>
<dbReference type="Pfam" id="PF01153">
    <property type="entry name" value="Glypican"/>
    <property type="match status" value="2"/>
</dbReference>
<evidence type="ECO:0000256" key="3">
    <source>
        <dbReference type="ARBA" id="ARBA00022475"/>
    </source>
</evidence>
<dbReference type="PROSITE" id="PS51257">
    <property type="entry name" value="PROKAR_LIPOPROTEIN"/>
    <property type="match status" value="1"/>
</dbReference>
<evidence type="ECO:0000256" key="9">
    <source>
        <dbReference type="ARBA" id="ARBA00023207"/>
    </source>
</evidence>
<evidence type="ECO:0000256" key="6">
    <source>
        <dbReference type="ARBA" id="ARBA00022974"/>
    </source>
</evidence>
<keyword evidence="6 12" id="KW-0654">Proteoglycan</keyword>
<dbReference type="KEGG" id="nvi:100121936"/>